<accession>A0A6C0IJK1</accession>
<proteinExistence type="predicted"/>
<dbReference type="EMBL" id="MN740207">
    <property type="protein sequence ID" value="QHT93378.1"/>
    <property type="molecule type" value="Genomic_DNA"/>
</dbReference>
<reference evidence="1" key="1">
    <citation type="journal article" date="2020" name="Nature">
        <title>Giant virus diversity and host interactions through global metagenomics.</title>
        <authorList>
            <person name="Schulz F."/>
            <person name="Roux S."/>
            <person name="Paez-Espino D."/>
            <person name="Jungbluth S."/>
            <person name="Walsh D.A."/>
            <person name="Denef V.J."/>
            <person name="McMahon K.D."/>
            <person name="Konstantinidis K.T."/>
            <person name="Eloe-Fadrosh E.A."/>
            <person name="Kyrpides N.C."/>
            <person name="Woyke T."/>
        </authorList>
    </citation>
    <scope>NUCLEOTIDE SEQUENCE</scope>
    <source>
        <strain evidence="1">GVMAG-M-3300024252-29</strain>
    </source>
</reference>
<dbReference type="AlphaFoldDB" id="A0A6C0IJK1"/>
<evidence type="ECO:0000313" key="1">
    <source>
        <dbReference type="EMBL" id="QHT93378.1"/>
    </source>
</evidence>
<organism evidence="1">
    <name type="scientific">viral metagenome</name>
    <dbReference type="NCBI Taxonomy" id="1070528"/>
    <lineage>
        <taxon>unclassified sequences</taxon>
        <taxon>metagenomes</taxon>
        <taxon>organismal metagenomes</taxon>
    </lineage>
</organism>
<sequence length="402" mass="47802">MNKSNRTNDKFRNNPYRIGKKKTDRVVREIQGKQQVNNNEFRVLQTQDKSLENMVRYFPQMSNIFESKGDQVCYNADIAMLIPKGRRCLLWFTVYETQNVCYVIDCMHVNSHITNKIQRNSYFAIQTSFDTSLCHGDGTVLRGTHCKINNKFVCAIEDIYYYKGNNLRDKNLYDKLNCLSQLFHYELDQKRYFEKQCVLTLCVSVSGSMPPEEITRQVASLPYPVQFIQFRYENRKQFQIVNVPPDVYTNYILTQNKNHYSIPNQNRHQYNNRQQQTLHDMVFIVTPDIQNDIYNLYTYAPEEENNKKFYSYAGIQSYDASVMMNKLFRNIKENRNLDLLEESDDEEDFENIALDKYVKLDKSYKMLCTYMPKFNKWLPVKTVGREQRVAMEKDLFGIGKYK</sequence>
<name>A0A6C0IJK1_9ZZZZ</name>
<protein>
    <submittedName>
        <fullName evidence="1">Uncharacterized protein</fullName>
    </submittedName>
</protein>
<dbReference type="Gene3D" id="3.30.470.30">
    <property type="entry name" value="DNA ligase/mRNA capping enzyme"/>
    <property type="match status" value="1"/>
</dbReference>